<organism evidence="2">
    <name type="scientific">Picea glauca</name>
    <name type="common">White spruce</name>
    <name type="synonym">Pinus glauca</name>
    <dbReference type="NCBI Taxonomy" id="3330"/>
    <lineage>
        <taxon>Eukaryota</taxon>
        <taxon>Viridiplantae</taxon>
        <taxon>Streptophyta</taxon>
        <taxon>Embryophyta</taxon>
        <taxon>Tracheophyta</taxon>
        <taxon>Spermatophyta</taxon>
        <taxon>Pinopsida</taxon>
        <taxon>Pinidae</taxon>
        <taxon>Conifers I</taxon>
        <taxon>Pinales</taxon>
        <taxon>Pinaceae</taxon>
        <taxon>Picea</taxon>
    </lineage>
</organism>
<accession>A0A101LW76</accession>
<keyword evidence="1" id="KW-0812">Transmembrane</keyword>
<keyword evidence="2" id="KW-0496">Mitochondrion</keyword>
<name>A0A101LW76_PICGL</name>
<feature type="transmembrane region" description="Helical" evidence="1">
    <location>
        <begin position="28"/>
        <end position="46"/>
    </location>
</feature>
<evidence type="ECO:0000256" key="1">
    <source>
        <dbReference type="SAM" id="Phobius"/>
    </source>
</evidence>
<keyword evidence="1" id="KW-1133">Transmembrane helix</keyword>
<gene>
    <name evidence="2" type="ORF">ABT39_MTgene1571</name>
</gene>
<proteinExistence type="predicted"/>
<keyword evidence="1" id="KW-0472">Membrane</keyword>
<sequence length="48" mass="5801">MKLLKIYWLDMKEVAKCHVLLRFRNKYIVVYPVIPLIIGLTHSFQVNR</sequence>
<reference evidence="2" key="1">
    <citation type="journal article" date="2015" name="Genome Biol. Evol.">
        <title>Organellar Genomes of White Spruce (Picea glauca): Assembly and Annotation.</title>
        <authorList>
            <person name="Jackman S.D."/>
            <person name="Warren R.L."/>
            <person name="Gibb E.A."/>
            <person name="Vandervalk B.P."/>
            <person name="Mohamadi H."/>
            <person name="Chu J."/>
            <person name="Raymond A."/>
            <person name="Pleasance S."/>
            <person name="Coope R."/>
            <person name="Wildung M.R."/>
            <person name="Ritland C.E."/>
            <person name="Bousquet J."/>
            <person name="Jones S.J."/>
            <person name="Bohlmann J."/>
            <person name="Birol I."/>
        </authorList>
    </citation>
    <scope>NUCLEOTIDE SEQUENCE [LARGE SCALE GENOMIC DNA]</scope>
    <source>
        <tissue evidence="2">Flushing bud</tissue>
    </source>
</reference>
<dbReference type="AlphaFoldDB" id="A0A101LW76"/>
<geneLocation type="mitochondrion" evidence="2"/>
<evidence type="ECO:0000313" key="2">
    <source>
        <dbReference type="EMBL" id="KUM46470.1"/>
    </source>
</evidence>
<comment type="caution">
    <text evidence="2">The sequence shown here is derived from an EMBL/GenBank/DDBJ whole genome shotgun (WGS) entry which is preliminary data.</text>
</comment>
<dbReference type="EMBL" id="LKAM01000011">
    <property type="protein sequence ID" value="KUM46470.1"/>
    <property type="molecule type" value="Genomic_DNA"/>
</dbReference>
<protein>
    <submittedName>
        <fullName evidence="2">Uncharacterized protein</fullName>
    </submittedName>
</protein>